<keyword evidence="3 6" id="KW-0687">Ribonucleoprotein</keyword>
<dbReference type="OrthoDB" id="10254627at2759"/>
<dbReference type="AlphaFoldDB" id="A0A9P4LWK4"/>
<sequence length="300" mass="34172">MVRAQSRITLGSFDIYEPPSRSARLESKLEDATSARQDPDEGSRELARQRNASKISVEGLRIVPASPSYFTTIPQFMDSFIEVQTVLRKYETLPQIEPINAPKVAWIRLDTFKAATDEPIKIAKWRKLQKLLQRLNWIHPEVMPEEVKAIIQKYKMQHNPYDRRPSPKYVDDMGRGMGVGRRKTSSAVAWLIEGEGEVLINSKSLSQHFTRIHDRESAIWALKATDRLDKYNLWALVRGGGTTGQAEALTLAVAKALMVHEPALKPVLRRAGCVTRDPRKVERKKPGKLKARKMPAWVKR</sequence>
<dbReference type="EMBL" id="ML978721">
    <property type="protein sequence ID" value="KAF2087137.1"/>
    <property type="molecule type" value="Genomic_DNA"/>
</dbReference>
<dbReference type="Proteomes" id="UP000799776">
    <property type="component" value="Unassembled WGS sequence"/>
</dbReference>
<evidence type="ECO:0000256" key="6">
    <source>
        <dbReference type="RuleBase" id="RU003815"/>
    </source>
</evidence>
<gene>
    <name evidence="8" type="ORF">K490DRAFT_73964</name>
</gene>
<dbReference type="InterPro" id="IPR000754">
    <property type="entry name" value="Ribosomal_uS9"/>
</dbReference>
<dbReference type="PANTHER" id="PTHR21569">
    <property type="entry name" value="RIBOSOMAL PROTEIN S9"/>
    <property type="match status" value="1"/>
</dbReference>
<dbReference type="GO" id="GO:0003723">
    <property type="term" value="F:RNA binding"/>
    <property type="evidence" value="ECO:0007669"/>
    <property type="project" value="TreeGrafter"/>
</dbReference>
<keyword evidence="9" id="KW-1185">Reference proteome</keyword>
<dbReference type="GO" id="GO:0006412">
    <property type="term" value="P:translation"/>
    <property type="evidence" value="ECO:0007669"/>
    <property type="project" value="InterPro"/>
</dbReference>
<dbReference type="PANTHER" id="PTHR21569:SF1">
    <property type="entry name" value="SMALL RIBOSOMAL SUBUNIT PROTEIN US9M"/>
    <property type="match status" value="1"/>
</dbReference>
<feature type="region of interest" description="Disordered" evidence="7">
    <location>
        <begin position="18"/>
        <end position="49"/>
    </location>
</feature>
<dbReference type="Pfam" id="PF00380">
    <property type="entry name" value="Ribosomal_S9"/>
    <property type="match status" value="1"/>
</dbReference>
<comment type="similarity">
    <text evidence="1 6">Belongs to the universal ribosomal protein uS9 family.</text>
</comment>
<keyword evidence="2 6" id="KW-0689">Ribosomal protein</keyword>
<dbReference type="InterPro" id="IPR020574">
    <property type="entry name" value="Ribosomal_uS9_CS"/>
</dbReference>
<feature type="region of interest" description="Disordered" evidence="7">
    <location>
        <begin position="279"/>
        <end position="300"/>
    </location>
</feature>
<accession>A0A9P4LWK4</accession>
<evidence type="ECO:0000256" key="7">
    <source>
        <dbReference type="SAM" id="MobiDB-lite"/>
    </source>
</evidence>
<dbReference type="NCBIfam" id="NF001099">
    <property type="entry name" value="PRK00132.1"/>
    <property type="match status" value="1"/>
</dbReference>
<dbReference type="InterPro" id="IPR020568">
    <property type="entry name" value="Ribosomal_Su5_D2-typ_SF"/>
</dbReference>
<proteinExistence type="inferred from homology"/>
<dbReference type="SUPFAM" id="SSF54211">
    <property type="entry name" value="Ribosomal protein S5 domain 2-like"/>
    <property type="match status" value="1"/>
</dbReference>
<reference evidence="8" key="1">
    <citation type="journal article" date="2020" name="Stud. Mycol.">
        <title>101 Dothideomycetes genomes: a test case for predicting lifestyles and emergence of pathogens.</title>
        <authorList>
            <person name="Haridas S."/>
            <person name="Albert R."/>
            <person name="Binder M."/>
            <person name="Bloem J."/>
            <person name="Labutti K."/>
            <person name="Salamov A."/>
            <person name="Andreopoulos B."/>
            <person name="Baker S."/>
            <person name="Barry K."/>
            <person name="Bills G."/>
            <person name="Bluhm B."/>
            <person name="Cannon C."/>
            <person name="Castanera R."/>
            <person name="Culley D."/>
            <person name="Daum C."/>
            <person name="Ezra D."/>
            <person name="Gonzalez J."/>
            <person name="Henrissat B."/>
            <person name="Kuo A."/>
            <person name="Liang C."/>
            <person name="Lipzen A."/>
            <person name="Lutzoni F."/>
            <person name="Magnuson J."/>
            <person name="Mondo S."/>
            <person name="Nolan M."/>
            <person name="Ohm R."/>
            <person name="Pangilinan J."/>
            <person name="Park H.-J."/>
            <person name="Ramirez L."/>
            <person name="Alfaro M."/>
            <person name="Sun H."/>
            <person name="Tritt A."/>
            <person name="Yoshinaga Y."/>
            <person name="Zwiers L.-H."/>
            <person name="Turgeon B."/>
            <person name="Goodwin S."/>
            <person name="Spatafora J."/>
            <person name="Crous P."/>
            <person name="Grigoriev I."/>
        </authorList>
    </citation>
    <scope>NUCLEOTIDE SEQUENCE</scope>
    <source>
        <strain evidence="8">CBS 121410</strain>
    </source>
</reference>
<dbReference type="InterPro" id="IPR014721">
    <property type="entry name" value="Ribsml_uS5_D2-typ_fold_subgr"/>
</dbReference>
<dbReference type="PROSITE" id="PS00360">
    <property type="entry name" value="RIBOSOMAL_S9"/>
    <property type="match status" value="1"/>
</dbReference>
<protein>
    <recommendedName>
        <fullName evidence="4">Small ribosomal subunit protein uS9m</fullName>
    </recommendedName>
    <alternativeName>
        <fullName evidence="5">37S ribosomal protein S9, mitochondrial</fullName>
    </alternativeName>
</protein>
<dbReference type="GO" id="GO:0005763">
    <property type="term" value="C:mitochondrial small ribosomal subunit"/>
    <property type="evidence" value="ECO:0007669"/>
    <property type="project" value="TreeGrafter"/>
</dbReference>
<organism evidence="8 9">
    <name type="scientific">Saccharata proteae CBS 121410</name>
    <dbReference type="NCBI Taxonomy" id="1314787"/>
    <lineage>
        <taxon>Eukaryota</taxon>
        <taxon>Fungi</taxon>
        <taxon>Dikarya</taxon>
        <taxon>Ascomycota</taxon>
        <taxon>Pezizomycotina</taxon>
        <taxon>Dothideomycetes</taxon>
        <taxon>Dothideomycetes incertae sedis</taxon>
        <taxon>Botryosphaeriales</taxon>
        <taxon>Saccharataceae</taxon>
        <taxon>Saccharata</taxon>
    </lineage>
</organism>
<feature type="compositionally biased region" description="Basic and acidic residues" evidence="7">
    <location>
        <begin position="23"/>
        <end position="48"/>
    </location>
</feature>
<name>A0A9P4LWK4_9PEZI</name>
<evidence type="ECO:0000313" key="9">
    <source>
        <dbReference type="Proteomes" id="UP000799776"/>
    </source>
</evidence>
<dbReference type="InterPro" id="IPR023035">
    <property type="entry name" value="Ribosomal_uS9_bac/plastid"/>
</dbReference>
<evidence type="ECO:0000256" key="3">
    <source>
        <dbReference type="ARBA" id="ARBA00023274"/>
    </source>
</evidence>
<evidence type="ECO:0000313" key="8">
    <source>
        <dbReference type="EMBL" id="KAF2087137.1"/>
    </source>
</evidence>
<dbReference type="GO" id="GO:0003735">
    <property type="term" value="F:structural constituent of ribosome"/>
    <property type="evidence" value="ECO:0007669"/>
    <property type="project" value="InterPro"/>
</dbReference>
<dbReference type="Gene3D" id="3.30.230.10">
    <property type="match status" value="1"/>
</dbReference>
<evidence type="ECO:0000256" key="2">
    <source>
        <dbReference type="ARBA" id="ARBA00022980"/>
    </source>
</evidence>
<evidence type="ECO:0000256" key="1">
    <source>
        <dbReference type="ARBA" id="ARBA00005251"/>
    </source>
</evidence>
<feature type="compositionally biased region" description="Basic residues" evidence="7">
    <location>
        <begin position="281"/>
        <end position="300"/>
    </location>
</feature>
<comment type="caution">
    <text evidence="8">The sequence shown here is derived from an EMBL/GenBank/DDBJ whole genome shotgun (WGS) entry which is preliminary data.</text>
</comment>
<evidence type="ECO:0000256" key="4">
    <source>
        <dbReference type="ARBA" id="ARBA00039318"/>
    </source>
</evidence>
<evidence type="ECO:0000256" key="5">
    <source>
        <dbReference type="ARBA" id="ARBA00042623"/>
    </source>
</evidence>
<dbReference type="FunFam" id="3.30.230.10:FF:000001">
    <property type="entry name" value="30S ribosomal protein S9"/>
    <property type="match status" value="1"/>
</dbReference>